<reference evidence="1 2" key="1">
    <citation type="submission" date="2011-03" db="EMBL/GenBank/DDBJ databases">
        <authorList>
            <person name="Muzny D."/>
            <person name="Qin X."/>
            <person name="Deng J."/>
            <person name="Jiang H."/>
            <person name="Liu Y."/>
            <person name="Qu J."/>
            <person name="Song X.-Z."/>
            <person name="Zhang L."/>
            <person name="Thornton R."/>
            <person name="Coyle M."/>
            <person name="Francisco L."/>
            <person name="Jackson L."/>
            <person name="Javaid M."/>
            <person name="Korchina V."/>
            <person name="Kovar C."/>
            <person name="Mata R."/>
            <person name="Mathew T."/>
            <person name="Ngo R."/>
            <person name="Nguyen L."/>
            <person name="Nguyen N."/>
            <person name="Okwuonu G."/>
            <person name="Ongeri F."/>
            <person name="Pham C."/>
            <person name="Simmons D."/>
            <person name="Wilczek-Boney K."/>
            <person name="Hale W."/>
            <person name="Jakkamsetti A."/>
            <person name="Pham P."/>
            <person name="Ruth R."/>
            <person name="San Lucas F."/>
            <person name="Warren J."/>
            <person name="Zhang J."/>
            <person name="Zhao Z."/>
            <person name="Zhou C."/>
            <person name="Zhu D."/>
            <person name="Lee S."/>
            <person name="Bess C."/>
            <person name="Blankenburg K."/>
            <person name="Forbes L."/>
            <person name="Fu Q."/>
            <person name="Gubbala S."/>
            <person name="Hirani K."/>
            <person name="Jayaseelan J.C."/>
            <person name="Lara F."/>
            <person name="Munidasa M."/>
            <person name="Palculict T."/>
            <person name="Patil S."/>
            <person name="Pu L.-L."/>
            <person name="Saada N."/>
            <person name="Tang L."/>
            <person name="Weissenberger G."/>
            <person name="Zhu Y."/>
            <person name="Hemphill L."/>
            <person name="Shang Y."/>
            <person name="Youmans B."/>
            <person name="Ayvaz T."/>
            <person name="Ross M."/>
            <person name="Santibanez J."/>
            <person name="Aqrawi P."/>
            <person name="Gross S."/>
            <person name="Joshi V."/>
            <person name="Fowler G."/>
            <person name="Nazareth L."/>
            <person name="Reid J."/>
            <person name="Worley K."/>
            <person name="Petrosino J."/>
            <person name="Highlander S."/>
            <person name="Gibbs R."/>
        </authorList>
    </citation>
    <scope>NUCLEOTIDE SEQUENCE [LARGE SCALE GENOMIC DNA]</scope>
    <source>
        <strain evidence="1 2">SK1087</strain>
    </source>
</reference>
<dbReference type="HOGENOM" id="CLU_3240413_0_0_9"/>
<organism evidence="1 2">
    <name type="scientific">Streptococcus sanguinis SK1087</name>
    <dbReference type="NCBI Taxonomy" id="888824"/>
    <lineage>
        <taxon>Bacteria</taxon>
        <taxon>Bacillati</taxon>
        <taxon>Bacillota</taxon>
        <taxon>Bacilli</taxon>
        <taxon>Lactobacillales</taxon>
        <taxon>Streptococcaceae</taxon>
        <taxon>Streptococcus</taxon>
    </lineage>
</organism>
<gene>
    <name evidence="1" type="ORF">HMPREF9397_0564</name>
</gene>
<dbReference type="Proteomes" id="UP000003378">
    <property type="component" value="Unassembled WGS sequence"/>
</dbReference>
<evidence type="ECO:0000313" key="2">
    <source>
        <dbReference type="Proteomes" id="UP000003378"/>
    </source>
</evidence>
<accession>F3SHE2</accession>
<evidence type="ECO:0000313" key="1">
    <source>
        <dbReference type="EMBL" id="EGG40351.1"/>
    </source>
</evidence>
<comment type="caution">
    <text evidence="1">The sequence shown here is derived from an EMBL/GenBank/DDBJ whole genome shotgun (WGS) entry which is preliminary data.</text>
</comment>
<dbReference type="AlphaFoldDB" id="F3SHE2"/>
<name>F3SHE2_STRSA</name>
<dbReference type="EMBL" id="AFDP01000008">
    <property type="protein sequence ID" value="EGG40351.1"/>
    <property type="molecule type" value="Genomic_DNA"/>
</dbReference>
<proteinExistence type="predicted"/>
<protein>
    <submittedName>
        <fullName evidence="1">Uncharacterized protein</fullName>
    </submittedName>
</protein>
<dbReference type="PATRIC" id="fig|888824.3.peg.552"/>
<sequence length="43" mass="4557">MAGGSKLVSSLAQAPKIQKGISYFKKARTALSNSYLGKLARES</sequence>